<protein>
    <submittedName>
        <fullName evidence="2">Alpha-beta hydrolase superfamily lysophospholipase</fullName>
    </submittedName>
</protein>
<evidence type="ECO:0000313" key="2">
    <source>
        <dbReference type="EMBL" id="MBB5844747.1"/>
    </source>
</evidence>
<dbReference type="PANTHER" id="PTHR11614">
    <property type="entry name" value="PHOSPHOLIPASE-RELATED"/>
    <property type="match status" value="1"/>
</dbReference>
<dbReference type="EMBL" id="JACHMJ010000001">
    <property type="protein sequence ID" value="MBB5844747.1"/>
    <property type="molecule type" value="Genomic_DNA"/>
</dbReference>
<accession>A0A841ANI1</accession>
<dbReference type="Pfam" id="PF12146">
    <property type="entry name" value="Hydrolase_4"/>
    <property type="match status" value="1"/>
</dbReference>
<evidence type="ECO:0000313" key="3">
    <source>
        <dbReference type="Proteomes" id="UP000536685"/>
    </source>
</evidence>
<evidence type="ECO:0000259" key="1">
    <source>
        <dbReference type="Pfam" id="PF12146"/>
    </source>
</evidence>
<dbReference type="SUPFAM" id="SSF53474">
    <property type="entry name" value="alpha/beta-Hydrolases"/>
    <property type="match status" value="1"/>
</dbReference>
<dbReference type="Proteomes" id="UP000536685">
    <property type="component" value="Unassembled WGS sequence"/>
</dbReference>
<dbReference type="InterPro" id="IPR029058">
    <property type="entry name" value="AB_hydrolase_fold"/>
</dbReference>
<organism evidence="2 3">
    <name type="scientific">Conyzicola lurida</name>
    <dbReference type="NCBI Taxonomy" id="1172621"/>
    <lineage>
        <taxon>Bacteria</taxon>
        <taxon>Bacillati</taxon>
        <taxon>Actinomycetota</taxon>
        <taxon>Actinomycetes</taxon>
        <taxon>Micrococcales</taxon>
        <taxon>Microbacteriaceae</taxon>
        <taxon>Conyzicola</taxon>
    </lineage>
</organism>
<name>A0A841ANI1_9MICO</name>
<keyword evidence="2" id="KW-0378">Hydrolase</keyword>
<sequence>MPTFTAMRDEHEFVDAQGVTIYYYVWNAAKPKAIVQLAHGLGDHAARYEDLAQVLVNQGYTVYADDHRGHGRTGLAQHDGDRSKLGRLGDGGHRAAVADLHQFTGVIQKDHPGVPIVYLGHSWGSLLGQDLINEHIADFAAVVFTGTAYRSPRHMNAGDLNKTHKSLGDTGFEWLSRDASVAQGFVDDDLTFYADALKLFGVRDGLRLFGKPKRRLAADVPLLIMIGEEDPLGGERSVRTLAESYIRRGGLTHVEVVVYAGARHEIFNETNRVEVYADLVEWLEAHLPSAS</sequence>
<dbReference type="Gene3D" id="3.40.50.1820">
    <property type="entry name" value="alpha/beta hydrolase"/>
    <property type="match status" value="1"/>
</dbReference>
<feature type="domain" description="Serine aminopeptidase S33" evidence="1">
    <location>
        <begin position="30"/>
        <end position="271"/>
    </location>
</feature>
<gene>
    <name evidence="2" type="ORF">HD599_003070</name>
</gene>
<comment type="caution">
    <text evidence="2">The sequence shown here is derived from an EMBL/GenBank/DDBJ whole genome shotgun (WGS) entry which is preliminary data.</text>
</comment>
<dbReference type="AlphaFoldDB" id="A0A841ANI1"/>
<dbReference type="RefSeq" id="WP_343062106.1">
    <property type="nucleotide sequence ID" value="NZ_JACHMJ010000001.1"/>
</dbReference>
<dbReference type="GO" id="GO:0016787">
    <property type="term" value="F:hydrolase activity"/>
    <property type="evidence" value="ECO:0007669"/>
    <property type="project" value="UniProtKB-KW"/>
</dbReference>
<dbReference type="InterPro" id="IPR051044">
    <property type="entry name" value="MAG_DAG_Lipase"/>
</dbReference>
<keyword evidence="3" id="KW-1185">Reference proteome</keyword>
<reference evidence="2 3" key="1">
    <citation type="submission" date="2020-08" db="EMBL/GenBank/DDBJ databases">
        <title>Sequencing the genomes of 1000 actinobacteria strains.</title>
        <authorList>
            <person name="Klenk H.-P."/>
        </authorList>
    </citation>
    <scope>NUCLEOTIDE SEQUENCE [LARGE SCALE GENOMIC DNA]</scope>
    <source>
        <strain evidence="2 3">DSM 105784</strain>
    </source>
</reference>
<dbReference type="InterPro" id="IPR022742">
    <property type="entry name" value="Hydrolase_4"/>
</dbReference>
<proteinExistence type="predicted"/>